<dbReference type="EMBL" id="HBEC01012699">
    <property type="protein sequence ID" value="CAD8285817.1"/>
    <property type="molecule type" value="Transcribed_RNA"/>
</dbReference>
<sequence length="194" mass="19953">MAYPPPPSFASPAGGSMQAGWGSGMAGASTHHPQLPAGVSAPGGQDSVTTIQIRVADSYQVQPGVPMPASMLSGSANSAGSMADVLDLSLERQLVAQAGSSDVQAFLDSAEPSSIADPLIATYTAMGFTHDQSALSVAYTKLHPRAKDDEAVDFANNYRELTSMGYSPTMAAGALLMSENRLPEATETCLNISS</sequence>
<evidence type="ECO:0000313" key="2">
    <source>
        <dbReference type="EMBL" id="CAD8285817.1"/>
    </source>
</evidence>
<dbReference type="AlphaFoldDB" id="A0A7R9V5Q8"/>
<organism evidence="2">
    <name type="scientific">Chlamydomonas euryale</name>
    <dbReference type="NCBI Taxonomy" id="1486919"/>
    <lineage>
        <taxon>Eukaryota</taxon>
        <taxon>Viridiplantae</taxon>
        <taxon>Chlorophyta</taxon>
        <taxon>core chlorophytes</taxon>
        <taxon>Chlorophyceae</taxon>
        <taxon>CS clade</taxon>
        <taxon>Chlamydomonadales</taxon>
        <taxon>Chlamydomonadaceae</taxon>
        <taxon>Chlamydomonas</taxon>
    </lineage>
</organism>
<reference evidence="2" key="1">
    <citation type="submission" date="2021-01" db="EMBL/GenBank/DDBJ databases">
        <authorList>
            <person name="Corre E."/>
            <person name="Pelletier E."/>
            <person name="Niang G."/>
            <person name="Scheremetjew M."/>
            <person name="Finn R."/>
            <person name="Kale V."/>
            <person name="Holt S."/>
            <person name="Cochrane G."/>
            <person name="Meng A."/>
            <person name="Brown T."/>
            <person name="Cohen L."/>
        </authorList>
    </citation>
    <scope>NUCLEOTIDE SEQUENCE</scope>
    <source>
        <strain evidence="2">CCMP219</strain>
    </source>
</reference>
<proteinExistence type="predicted"/>
<gene>
    <name evidence="2" type="ORF">CEUR00632_LOCUS5855</name>
</gene>
<evidence type="ECO:0000256" key="1">
    <source>
        <dbReference type="SAM" id="MobiDB-lite"/>
    </source>
</evidence>
<protein>
    <recommendedName>
        <fullName evidence="3">UBA domain-containing protein</fullName>
    </recommendedName>
</protein>
<evidence type="ECO:0008006" key="3">
    <source>
        <dbReference type="Google" id="ProtNLM"/>
    </source>
</evidence>
<accession>A0A7R9V5Q8</accession>
<feature type="region of interest" description="Disordered" evidence="1">
    <location>
        <begin position="1"/>
        <end position="45"/>
    </location>
</feature>
<name>A0A7R9V5Q8_9CHLO</name>